<dbReference type="AlphaFoldDB" id="A0A9X1YJ64"/>
<gene>
    <name evidence="2" type="ORF">LPC04_08370</name>
</gene>
<feature type="compositionally biased region" description="Basic and acidic residues" evidence="1">
    <location>
        <begin position="59"/>
        <end position="70"/>
    </location>
</feature>
<name>A0A9X1YJ64_9BURK</name>
<organism evidence="2 3">
    <name type="scientific">Scleromatobacter humisilvae</name>
    <dbReference type="NCBI Taxonomy" id="2897159"/>
    <lineage>
        <taxon>Bacteria</taxon>
        <taxon>Pseudomonadati</taxon>
        <taxon>Pseudomonadota</taxon>
        <taxon>Betaproteobacteria</taxon>
        <taxon>Burkholderiales</taxon>
        <taxon>Sphaerotilaceae</taxon>
        <taxon>Scleromatobacter</taxon>
    </lineage>
</organism>
<comment type="caution">
    <text evidence="2">The sequence shown here is derived from an EMBL/GenBank/DDBJ whole genome shotgun (WGS) entry which is preliminary data.</text>
</comment>
<evidence type="ECO:0000256" key="1">
    <source>
        <dbReference type="SAM" id="MobiDB-lite"/>
    </source>
</evidence>
<proteinExistence type="predicted"/>
<evidence type="ECO:0000313" key="3">
    <source>
        <dbReference type="Proteomes" id="UP001139353"/>
    </source>
</evidence>
<feature type="region of interest" description="Disordered" evidence="1">
    <location>
        <begin position="50"/>
        <end position="70"/>
    </location>
</feature>
<dbReference type="RefSeq" id="WP_275681718.1">
    <property type="nucleotide sequence ID" value="NZ_JAJLJH010000001.1"/>
</dbReference>
<reference evidence="2" key="1">
    <citation type="submission" date="2021-11" db="EMBL/GenBank/DDBJ databases">
        <title>BS-T2-15 a new species belonging to the Comamonadaceae family isolated from the soil of a French oak forest.</title>
        <authorList>
            <person name="Mieszkin S."/>
            <person name="Alain K."/>
        </authorList>
    </citation>
    <scope>NUCLEOTIDE SEQUENCE</scope>
    <source>
        <strain evidence="2">BS-T2-15</strain>
    </source>
</reference>
<accession>A0A9X1YJ64</accession>
<dbReference type="EMBL" id="JAJLJH010000001">
    <property type="protein sequence ID" value="MCK9685723.1"/>
    <property type="molecule type" value="Genomic_DNA"/>
</dbReference>
<keyword evidence="3" id="KW-1185">Reference proteome</keyword>
<evidence type="ECO:0000313" key="2">
    <source>
        <dbReference type="EMBL" id="MCK9685723.1"/>
    </source>
</evidence>
<protein>
    <submittedName>
        <fullName evidence="2">Uncharacterized protein</fullName>
    </submittedName>
</protein>
<sequence length="70" mass="8144">MTAQEAYESIPVGGSRMIVRSAQQTYEQFNAFVRELEDFKDRGLLRLTRGEPESMTGQRHVDKVRLDRLE</sequence>
<dbReference type="Proteomes" id="UP001139353">
    <property type="component" value="Unassembled WGS sequence"/>
</dbReference>